<keyword evidence="3" id="KW-1185">Reference proteome</keyword>
<evidence type="ECO:0000313" key="2">
    <source>
        <dbReference type="EMBL" id="GGQ81680.1"/>
    </source>
</evidence>
<dbReference type="EMBL" id="BMQK01000018">
    <property type="protein sequence ID" value="GGQ81680.1"/>
    <property type="molecule type" value="Genomic_DNA"/>
</dbReference>
<gene>
    <name evidence="2" type="ORF">GCM10010145_59280</name>
</gene>
<protein>
    <submittedName>
        <fullName evidence="2">Uncharacterized protein</fullName>
    </submittedName>
</protein>
<dbReference type="Proteomes" id="UP000620156">
    <property type="component" value="Unassembled WGS sequence"/>
</dbReference>
<comment type="caution">
    <text evidence="2">The sequence shown here is derived from an EMBL/GenBank/DDBJ whole genome shotgun (WGS) entry which is preliminary data.</text>
</comment>
<evidence type="ECO:0000313" key="3">
    <source>
        <dbReference type="Proteomes" id="UP000620156"/>
    </source>
</evidence>
<dbReference type="AlphaFoldDB" id="A0A918BN84"/>
<reference evidence="2" key="1">
    <citation type="journal article" date="2014" name="Int. J. Syst. Evol. Microbiol.">
        <title>Complete genome sequence of Corynebacterium casei LMG S-19264T (=DSM 44701T), isolated from a smear-ripened cheese.</title>
        <authorList>
            <consortium name="US DOE Joint Genome Institute (JGI-PGF)"/>
            <person name="Walter F."/>
            <person name="Albersmeier A."/>
            <person name="Kalinowski J."/>
            <person name="Ruckert C."/>
        </authorList>
    </citation>
    <scope>NUCLEOTIDE SEQUENCE</scope>
    <source>
        <strain evidence="2">JCM 3131</strain>
    </source>
</reference>
<organism evidence="2 3">
    <name type="scientific">Streptomyces ruber</name>
    <dbReference type="NCBI Taxonomy" id="83378"/>
    <lineage>
        <taxon>Bacteria</taxon>
        <taxon>Bacillati</taxon>
        <taxon>Actinomycetota</taxon>
        <taxon>Actinomycetes</taxon>
        <taxon>Kitasatosporales</taxon>
        <taxon>Streptomycetaceae</taxon>
        <taxon>Streptomyces</taxon>
    </lineage>
</organism>
<name>A0A918BN84_9ACTN</name>
<dbReference type="RefSeq" id="WP_229821345.1">
    <property type="nucleotide sequence ID" value="NZ_BMQK01000018.1"/>
</dbReference>
<evidence type="ECO:0000256" key="1">
    <source>
        <dbReference type="SAM" id="MobiDB-lite"/>
    </source>
</evidence>
<reference evidence="2" key="2">
    <citation type="submission" date="2020-09" db="EMBL/GenBank/DDBJ databases">
        <authorList>
            <person name="Sun Q."/>
            <person name="Ohkuma M."/>
        </authorList>
    </citation>
    <scope>NUCLEOTIDE SEQUENCE</scope>
    <source>
        <strain evidence="2">JCM 3131</strain>
    </source>
</reference>
<accession>A0A918BN84</accession>
<sequence>MTGSGDGDDPDGRPADGGTGHPGLDDLLRRPLLRTLWERRTHRVARGASVPAGSMSHASAHAPEPLTELEEAVLVALTGPTGLTMPDRPFEDPDSGEPVMAKPNLATMTGRSAGSSDNAQATRFFLINDTGTYFLREPAAPPHRPFDADILVARAREAKVKVLDHRLDTAVGRRGFPAYLDSNRVLSNLPGTTVLFPVVDVSRQYINALMYLLTQPDGTRPTLVDDRNLYRPAGVGKWVRNGFLNKDIRIPLGALGPLRTQIEADLLLQNLTLTAEAMGLGAWIHSSLLPQIALGDPEYARTYGGMLGLIHVTPSWHPADLWRWHVRGPRHARTRTHPVGLRSPEGETLIEAACPPAYASMRDAVDAVVRRKFGPGGTYTDTDVFARIYRDDYGRRYLAEAAEYDERVIDCVRDVCAYVLRTHRRFPAHTDAVHVPGVWLQVHHVETEYYERFFRHGLTDAHRAHDAVWHGEDRS</sequence>
<feature type="region of interest" description="Disordered" evidence="1">
    <location>
        <begin position="1"/>
        <end position="27"/>
    </location>
</feature>
<proteinExistence type="predicted"/>